<dbReference type="PROSITE" id="PS50076">
    <property type="entry name" value="DNAJ_2"/>
    <property type="match status" value="1"/>
</dbReference>
<feature type="domain" description="J" evidence="2">
    <location>
        <begin position="4"/>
        <end position="67"/>
    </location>
</feature>
<gene>
    <name evidence="3" type="ORF">M569_01924</name>
</gene>
<feature type="region of interest" description="Disordered" evidence="1">
    <location>
        <begin position="311"/>
        <end position="343"/>
    </location>
</feature>
<accession>S8EJV4</accession>
<dbReference type="Pfam" id="PF00226">
    <property type="entry name" value="DnaJ"/>
    <property type="match status" value="1"/>
</dbReference>
<dbReference type="SUPFAM" id="SSF54862">
    <property type="entry name" value="4Fe-4S ferredoxins"/>
    <property type="match status" value="1"/>
</dbReference>
<dbReference type="OrthoDB" id="376357at2759"/>
<dbReference type="PANTHER" id="PTHR45295">
    <property type="entry name" value="CHAPERONE PROTEIN DNAJ C76, CHLOROPLASTIC"/>
    <property type="match status" value="1"/>
</dbReference>
<dbReference type="Gene3D" id="3.30.70.20">
    <property type="match status" value="1"/>
</dbReference>
<dbReference type="SUPFAM" id="SSF46565">
    <property type="entry name" value="Chaperone J-domain"/>
    <property type="match status" value="1"/>
</dbReference>
<dbReference type="EMBL" id="AUSU01000673">
    <property type="protein sequence ID" value="EPS72837.1"/>
    <property type="molecule type" value="Genomic_DNA"/>
</dbReference>
<proteinExistence type="predicted"/>
<name>S8EJV4_9LAMI</name>
<keyword evidence="4" id="KW-1185">Reference proteome</keyword>
<feature type="region of interest" description="Disordered" evidence="1">
    <location>
        <begin position="258"/>
        <end position="278"/>
    </location>
</feature>
<evidence type="ECO:0000313" key="4">
    <source>
        <dbReference type="Proteomes" id="UP000015453"/>
    </source>
</evidence>
<evidence type="ECO:0000259" key="2">
    <source>
        <dbReference type="PROSITE" id="PS50076"/>
    </source>
</evidence>
<comment type="caution">
    <text evidence="3">The sequence shown here is derived from an EMBL/GenBank/DDBJ whole genome shotgun (WGS) entry which is preliminary data.</text>
</comment>
<evidence type="ECO:0000313" key="3">
    <source>
        <dbReference type="EMBL" id="EPS72837.1"/>
    </source>
</evidence>
<dbReference type="AlphaFoldDB" id="S8EJV4"/>
<evidence type="ECO:0000256" key="1">
    <source>
        <dbReference type="SAM" id="MobiDB-lite"/>
    </source>
</evidence>
<dbReference type="CDD" id="cd06257">
    <property type="entry name" value="DnaJ"/>
    <property type="match status" value="1"/>
</dbReference>
<dbReference type="Proteomes" id="UP000015453">
    <property type="component" value="Unassembled WGS sequence"/>
</dbReference>
<dbReference type="SMART" id="SM00271">
    <property type="entry name" value="DnaJ"/>
    <property type="match status" value="1"/>
</dbReference>
<organism evidence="3 4">
    <name type="scientific">Genlisea aurea</name>
    <dbReference type="NCBI Taxonomy" id="192259"/>
    <lineage>
        <taxon>Eukaryota</taxon>
        <taxon>Viridiplantae</taxon>
        <taxon>Streptophyta</taxon>
        <taxon>Embryophyta</taxon>
        <taxon>Tracheophyta</taxon>
        <taxon>Spermatophyta</taxon>
        <taxon>Magnoliopsida</taxon>
        <taxon>eudicotyledons</taxon>
        <taxon>Gunneridae</taxon>
        <taxon>Pentapetalae</taxon>
        <taxon>asterids</taxon>
        <taxon>lamiids</taxon>
        <taxon>Lamiales</taxon>
        <taxon>Lentibulariaceae</taxon>
        <taxon>Genlisea</taxon>
    </lineage>
</organism>
<feature type="non-terminal residue" evidence="3">
    <location>
        <position position="1"/>
    </location>
</feature>
<dbReference type="Gene3D" id="1.10.287.110">
    <property type="entry name" value="DnaJ domain"/>
    <property type="match status" value="1"/>
</dbReference>
<feature type="non-terminal residue" evidence="3">
    <location>
        <position position="417"/>
    </location>
</feature>
<reference evidence="3 4" key="1">
    <citation type="journal article" date="2013" name="BMC Genomics">
        <title>The miniature genome of a carnivorous plant Genlisea aurea contains a low number of genes and short non-coding sequences.</title>
        <authorList>
            <person name="Leushkin E.V."/>
            <person name="Sutormin R.A."/>
            <person name="Nabieva E.R."/>
            <person name="Penin A.A."/>
            <person name="Kondrashov A.S."/>
            <person name="Logacheva M.D."/>
        </authorList>
    </citation>
    <scope>NUCLEOTIDE SEQUENCE [LARGE SCALE GENOMIC DNA]</scope>
</reference>
<dbReference type="InterPro" id="IPR036869">
    <property type="entry name" value="J_dom_sf"/>
</dbReference>
<dbReference type="InterPro" id="IPR001623">
    <property type="entry name" value="DnaJ_domain"/>
</dbReference>
<dbReference type="Pfam" id="PF13370">
    <property type="entry name" value="Fer4_13"/>
    <property type="match status" value="1"/>
</dbReference>
<sequence length="417" mass="45636">SDFNLYELLGVDSSSEKAQIKEAYRALQKRCHPDVAGPSGHDMAIVLNEAYALLSDERTRTAYDKELAKFADLQGYTGRPLYSVWNGSDDEGRAVFVDEGKCVGCLKCALFAEKTFAIESVYGRARVVAQWADSEHKIQEAIGSCPVDCISIVDRSNLPALEFIMSKQPRGNVRVGASDAAGARTPDVFNELEKFQARYASSKVGCFSLSKSDEKTPSHQPIFSFLLQDSLGQRASAIHAIRSMTNWLYWQSPHHPAAVQNPPHHQPPQKPCLKKLKAAAQVRKQKSPFSSSSSHAANEYYWRLPTTPHLQQTETSHISTPESSSETPVDDPKPAANNNITHKADSKWRGVVPTASAVVAAAAIVRIQSESSVEPVSHVVKYHVGGPLALAVVNSPWLQVGLAGITWFLIGTYVVEL</sequence>
<protein>
    <recommendedName>
        <fullName evidence="2">J domain-containing protein</fullName>
    </recommendedName>
</protein>
<dbReference type="PANTHER" id="PTHR45295:SF1">
    <property type="entry name" value="CHAPERONE PROTEIN DNAJ C76, CHLOROPLASTIC"/>
    <property type="match status" value="1"/>
</dbReference>
<feature type="compositionally biased region" description="Polar residues" evidence="1">
    <location>
        <begin position="311"/>
        <end position="327"/>
    </location>
</feature>